<dbReference type="Gene3D" id="2.160.20.80">
    <property type="entry name" value="E3 ubiquitin-protein ligase SopA"/>
    <property type="match status" value="1"/>
</dbReference>
<dbReference type="InterPro" id="IPR051082">
    <property type="entry name" value="Pentapeptide-BTB/POZ_domain"/>
</dbReference>
<dbReference type="PANTHER" id="PTHR14136:SF17">
    <property type="entry name" value="BTB_POZ DOMAIN-CONTAINING PROTEIN KCTD9"/>
    <property type="match status" value="1"/>
</dbReference>
<evidence type="ECO:0000256" key="1">
    <source>
        <dbReference type="SAM" id="MobiDB-lite"/>
    </source>
</evidence>
<feature type="region of interest" description="Disordered" evidence="1">
    <location>
        <begin position="277"/>
        <end position="301"/>
    </location>
</feature>
<dbReference type="InterPro" id="IPR001646">
    <property type="entry name" value="5peptide_repeat"/>
</dbReference>
<reference evidence="2" key="1">
    <citation type="submission" date="2020-08" db="EMBL/GenBank/DDBJ databases">
        <title>A bifunctional nitrone conjugated secondary metabolite targeting the ribosome.</title>
        <authorList>
            <person name="Limbrick E.M."/>
            <person name="Graf M."/>
            <person name="Derewacz D.K."/>
            <person name="Nguyen F."/>
            <person name="Spraggins J.M."/>
            <person name="Wieland M."/>
            <person name="Ynigez-Gutierrez A.E."/>
            <person name="Reisman B.J."/>
            <person name="Zinshteyn B."/>
            <person name="McCulloch K."/>
            <person name="Iverson T.M."/>
            <person name="Green R."/>
            <person name="Wilson D.N."/>
            <person name="Bachmann B.O."/>
        </authorList>
    </citation>
    <scope>NUCLEOTIDE SEQUENCE</scope>
    <source>
        <strain evidence="2">Africana</strain>
    </source>
</reference>
<protein>
    <submittedName>
        <fullName evidence="2">Pentapeptide repeat-containing protein</fullName>
    </submittedName>
</protein>
<dbReference type="PANTHER" id="PTHR14136">
    <property type="entry name" value="BTB_POZ DOMAIN-CONTAINING PROTEIN KCTD9"/>
    <property type="match status" value="1"/>
</dbReference>
<dbReference type="EMBL" id="CP058905">
    <property type="protein sequence ID" value="QLJ96317.1"/>
    <property type="molecule type" value="Genomic_DNA"/>
</dbReference>
<accession>A0A7D5YA50</accession>
<name>A0A7D5YA50_9ACTN</name>
<dbReference type="SUPFAM" id="SSF141571">
    <property type="entry name" value="Pentapeptide repeat-like"/>
    <property type="match status" value="1"/>
</dbReference>
<organism evidence="2">
    <name type="scientific">Micromonospora carbonacea</name>
    <dbReference type="NCBI Taxonomy" id="47853"/>
    <lineage>
        <taxon>Bacteria</taxon>
        <taxon>Bacillati</taxon>
        <taxon>Actinomycetota</taxon>
        <taxon>Actinomycetes</taxon>
        <taxon>Micromonosporales</taxon>
        <taxon>Micromonosporaceae</taxon>
        <taxon>Micromonospora</taxon>
    </lineage>
</organism>
<proteinExistence type="predicted"/>
<dbReference type="AlphaFoldDB" id="A0A7D5YA50"/>
<gene>
    <name evidence="2" type="ORF">HZU44_15075</name>
</gene>
<evidence type="ECO:0000313" key="2">
    <source>
        <dbReference type="EMBL" id="QLJ96317.1"/>
    </source>
</evidence>
<sequence>MSETAPPGPRDELRADCARCFGLCCVAPAFAASSDFALDKPAGQPCPNLGDGFGCGIHRDLRARGFAGCTVFDCFGAGQQVAQVTFAGRDWRTAPRTATRMFEAFAVMRPLHELLWYLTQAVALTGPGPLRAELEAALAETRRLTGGSPRELLAVDVDAHRGRVNPLLSRASELARGDRAGADRRGAVLVAADLRRADLVGANLRGAVLLGADLRGADLTLADLTGVDLRGADVRGADLSGALFLHQSQVDAARGDHRTGLAPTLVRPAHWSLPGAPVRRSLPVAPVRRPGGGAADRGRRR</sequence>
<dbReference type="Pfam" id="PF00805">
    <property type="entry name" value="Pentapeptide"/>
    <property type="match status" value="2"/>
</dbReference>